<evidence type="ECO:0000313" key="6">
    <source>
        <dbReference type="Proteomes" id="UP000192796"/>
    </source>
</evidence>
<dbReference type="Gene3D" id="1.10.443.10">
    <property type="entry name" value="Intergrase catalytic core"/>
    <property type="match status" value="1"/>
</dbReference>
<dbReference type="InterPro" id="IPR050090">
    <property type="entry name" value="Tyrosine_recombinase_XerCD"/>
</dbReference>
<keyword evidence="2" id="KW-0238">DNA-binding</keyword>
<protein>
    <recommendedName>
        <fullName evidence="4">Tyr recombinase domain-containing protein</fullName>
    </recommendedName>
</protein>
<keyword evidence="6" id="KW-1185">Reference proteome</keyword>
<dbReference type="Pfam" id="PF00589">
    <property type="entry name" value="Phage_integrase"/>
    <property type="match status" value="1"/>
</dbReference>
<evidence type="ECO:0000256" key="1">
    <source>
        <dbReference type="ARBA" id="ARBA00008857"/>
    </source>
</evidence>
<feature type="domain" description="Tyr recombinase" evidence="4">
    <location>
        <begin position="224"/>
        <end position="408"/>
    </location>
</feature>
<dbReference type="Gene3D" id="1.10.150.130">
    <property type="match status" value="1"/>
</dbReference>
<dbReference type="EMBL" id="LVYD01000099">
    <property type="protein sequence ID" value="OQP58709.1"/>
    <property type="molecule type" value="Genomic_DNA"/>
</dbReference>
<dbReference type="PROSITE" id="PS51898">
    <property type="entry name" value="TYR_RECOMBINASE"/>
    <property type="match status" value="1"/>
</dbReference>
<dbReference type="GO" id="GO:0006310">
    <property type="term" value="P:DNA recombination"/>
    <property type="evidence" value="ECO:0007669"/>
    <property type="project" value="UniProtKB-KW"/>
</dbReference>
<evidence type="ECO:0000313" key="5">
    <source>
        <dbReference type="EMBL" id="OQP58709.1"/>
    </source>
</evidence>
<dbReference type="SUPFAM" id="SSF56349">
    <property type="entry name" value="DNA breaking-rejoining enzymes"/>
    <property type="match status" value="1"/>
</dbReference>
<name>A0A1V9FK21_9BACT</name>
<dbReference type="RefSeq" id="WP_081155174.1">
    <property type="nucleotide sequence ID" value="NZ_LVYD01000099.1"/>
</dbReference>
<accession>A0A1V9FK21</accession>
<dbReference type="Pfam" id="PF17293">
    <property type="entry name" value="Arm-DNA-bind_5"/>
    <property type="match status" value="1"/>
</dbReference>
<dbReference type="Proteomes" id="UP000192796">
    <property type="component" value="Unassembled WGS sequence"/>
</dbReference>
<dbReference type="GO" id="GO:0015074">
    <property type="term" value="P:DNA integration"/>
    <property type="evidence" value="ECO:0007669"/>
    <property type="project" value="InterPro"/>
</dbReference>
<dbReference type="AlphaFoldDB" id="A0A1V9FK21"/>
<dbReference type="InterPro" id="IPR010998">
    <property type="entry name" value="Integrase_recombinase_N"/>
</dbReference>
<dbReference type="InterPro" id="IPR011010">
    <property type="entry name" value="DNA_brk_join_enz"/>
</dbReference>
<organism evidence="5 6">
    <name type="scientific">Niastella vici</name>
    <dbReference type="NCBI Taxonomy" id="1703345"/>
    <lineage>
        <taxon>Bacteria</taxon>
        <taxon>Pseudomonadati</taxon>
        <taxon>Bacteroidota</taxon>
        <taxon>Chitinophagia</taxon>
        <taxon>Chitinophagales</taxon>
        <taxon>Chitinophagaceae</taxon>
        <taxon>Niastella</taxon>
    </lineage>
</organism>
<comment type="similarity">
    <text evidence="1">Belongs to the 'phage' integrase family.</text>
</comment>
<evidence type="ECO:0000259" key="4">
    <source>
        <dbReference type="PROSITE" id="PS51898"/>
    </source>
</evidence>
<keyword evidence="3" id="KW-0233">DNA recombination</keyword>
<comment type="caution">
    <text evidence="5">The sequence shown here is derived from an EMBL/GenBank/DDBJ whole genome shotgun (WGS) entry which is preliminary data.</text>
</comment>
<dbReference type="InterPro" id="IPR002104">
    <property type="entry name" value="Integrase_catalytic"/>
</dbReference>
<reference evidence="5 6" key="1">
    <citation type="submission" date="2016-03" db="EMBL/GenBank/DDBJ databases">
        <title>Niastella vici sp. nov., isolated from farmland soil.</title>
        <authorList>
            <person name="Chen L."/>
            <person name="Wang D."/>
            <person name="Yang S."/>
            <person name="Wang G."/>
        </authorList>
    </citation>
    <scope>NUCLEOTIDE SEQUENCE [LARGE SCALE GENOMIC DNA]</scope>
    <source>
        <strain evidence="5 6">DJ57</strain>
    </source>
</reference>
<dbReference type="InterPro" id="IPR035386">
    <property type="entry name" value="Arm-DNA-bind_5"/>
</dbReference>
<dbReference type="OrthoDB" id="892893at2"/>
<evidence type="ECO:0000256" key="3">
    <source>
        <dbReference type="ARBA" id="ARBA00023172"/>
    </source>
</evidence>
<dbReference type="CDD" id="cd01185">
    <property type="entry name" value="INTN1_C_like"/>
    <property type="match status" value="1"/>
</dbReference>
<dbReference type="PANTHER" id="PTHR30349:SF64">
    <property type="entry name" value="PROPHAGE INTEGRASE INTD-RELATED"/>
    <property type="match status" value="1"/>
</dbReference>
<dbReference type="InterPro" id="IPR013762">
    <property type="entry name" value="Integrase-like_cat_sf"/>
</dbReference>
<dbReference type="STRING" id="1703345.A3860_39455"/>
<dbReference type="InterPro" id="IPR025269">
    <property type="entry name" value="SAM-like_dom"/>
</dbReference>
<sequence length="413" mass="47509">MTSSGTFGVHFVMRNNKQLNGKSPVYARITVNGTRCELALKEYLSPNDWNSGYGKAWPKNNALKKFNSYLEEVRGKLARHYRELQMQGEPLTAAFVKDAYIGIVKEKKVEHSLLWVVSQHNTIMQKVLKKGSMKNYYTTEKYLKVFLSQQLKKDDILLKRLTYEFITGFEFYIRSSPIKDSDPCTNNGTMKHLERLKKMVAWAVKNEWLDKNPFTGFQLKFKRKDRDFLTDLELATLEKQPLDNPMLQKVRDLFIFSCYTGLAYVDLMALQPANIMVSLDGKKWIKISRAKSETGVNVPLLSPALGVLEKYSQHQEPTQNEMLFPRVTNQEMNRSLKIIGEICGIRKNLTFHLARHTFATTVTLMNGVPIETISKMLGHTKLTTTMVYAKVTGLKIGMDMEVLQRKLDNNKNL</sequence>
<proteinExistence type="inferred from homology"/>
<dbReference type="GO" id="GO:0003677">
    <property type="term" value="F:DNA binding"/>
    <property type="evidence" value="ECO:0007669"/>
    <property type="project" value="UniProtKB-KW"/>
</dbReference>
<dbReference type="PANTHER" id="PTHR30349">
    <property type="entry name" value="PHAGE INTEGRASE-RELATED"/>
    <property type="match status" value="1"/>
</dbReference>
<dbReference type="Pfam" id="PF13102">
    <property type="entry name" value="Phage_int_SAM_5"/>
    <property type="match status" value="1"/>
</dbReference>
<evidence type="ECO:0000256" key="2">
    <source>
        <dbReference type="ARBA" id="ARBA00023125"/>
    </source>
</evidence>
<gene>
    <name evidence="5" type="ORF">A3860_39455</name>
</gene>